<evidence type="ECO:0000313" key="2">
    <source>
        <dbReference type="EMBL" id="ACO68728.1"/>
    </source>
</evidence>
<protein>
    <submittedName>
        <fullName evidence="2">Prasinophyte-specific protein</fullName>
    </submittedName>
</protein>
<dbReference type="GeneID" id="8250014"/>
<accession>C1FD59</accession>
<name>C1FD59_MICCC</name>
<keyword evidence="1" id="KW-0472">Membrane</keyword>
<reference evidence="2 3" key="1">
    <citation type="journal article" date="2009" name="Science">
        <title>Green evolution and dynamic adaptations revealed by genomes of the marine picoeukaryotes Micromonas.</title>
        <authorList>
            <person name="Worden A.Z."/>
            <person name="Lee J.H."/>
            <person name="Mock T."/>
            <person name="Rouze P."/>
            <person name="Simmons M.P."/>
            <person name="Aerts A.L."/>
            <person name="Allen A.E."/>
            <person name="Cuvelier M.L."/>
            <person name="Derelle E."/>
            <person name="Everett M.V."/>
            <person name="Foulon E."/>
            <person name="Grimwood J."/>
            <person name="Gundlach H."/>
            <person name="Henrissat B."/>
            <person name="Napoli C."/>
            <person name="McDonald S.M."/>
            <person name="Parker M.S."/>
            <person name="Rombauts S."/>
            <person name="Salamov A."/>
            <person name="Von Dassow P."/>
            <person name="Badger J.H."/>
            <person name="Coutinho P.M."/>
            <person name="Demir E."/>
            <person name="Dubchak I."/>
            <person name="Gentemann C."/>
            <person name="Eikrem W."/>
            <person name="Gready J.E."/>
            <person name="John U."/>
            <person name="Lanier W."/>
            <person name="Lindquist E.A."/>
            <person name="Lucas S."/>
            <person name="Mayer K.F."/>
            <person name="Moreau H."/>
            <person name="Not F."/>
            <person name="Otillar R."/>
            <person name="Panaud O."/>
            <person name="Pangilinan J."/>
            <person name="Paulsen I."/>
            <person name="Piegu B."/>
            <person name="Poliakov A."/>
            <person name="Robbens S."/>
            <person name="Schmutz J."/>
            <person name="Toulza E."/>
            <person name="Wyss T."/>
            <person name="Zelensky A."/>
            <person name="Zhou K."/>
            <person name="Armbrust E.V."/>
            <person name="Bhattacharya D."/>
            <person name="Goodenough U.W."/>
            <person name="Van de Peer Y."/>
            <person name="Grigoriev I.V."/>
        </authorList>
    </citation>
    <scope>NUCLEOTIDE SEQUENCE [LARGE SCALE GENOMIC DNA]</scope>
    <source>
        <strain evidence="3">RCC299 / NOUM17</strain>
    </source>
</reference>
<proteinExistence type="predicted"/>
<feature type="transmembrane region" description="Helical" evidence="1">
    <location>
        <begin position="21"/>
        <end position="40"/>
    </location>
</feature>
<organism evidence="2 3">
    <name type="scientific">Micromonas commoda (strain RCC299 / NOUM17 / CCMP2709)</name>
    <name type="common">Picoplanktonic green alga</name>
    <dbReference type="NCBI Taxonomy" id="296587"/>
    <lineage>
        <taxon>Eukaryota</taxon>
        <taxon>Viridiplantae</taxon>
        <taxon>Chlorophyta</taxon>
        <taxon>Mamiellophyceae</taxon>
        <taxon>Mamiellales</taxon>
        <taxon>Mamiellaceae</taxon>
        <taxon>Micromonas</taxon>
    </lineage>
</organism>
<evidence type="ECO:0000313" key="3">
    <source>
        <dbReference type="Proteomes" id="UP000002009"/>
    </source>
</evidence>
<evidence type="ECO:0000256" key="1">
    <source>
        <dbReference type="SAM" id="Phobius"/>
    </source>
</evidence>
<gene>
    <name evidence="2" type="primary">PSP5</name>
    <name evidence="2" type="ORF">MICPUN_112701</name>
</gene>
<dbReference type="RefSeq" id="XP_002507470.1">
    <property type="nucleotide sequence ID" value="XM_002507424.1"/>
</dbReference>
<sequence>MLTLKRQSRSGSISRFLGNPVRIFHSLLFICALEVLFWSFCLFTCQSTVGWSGAARAYYTRETLNLKSTTGEALDAPVPAIDVRILELTLKAETAWHQRAFATLYAALNHLPLQQSSSVLAHSLLFPEKAFSTDSFSKSGAVLNFETE</sequence>
<dbReference type="AlphaFoldDB" id="C1FD59"/>
<keyword evidence="3" id="KW-1185">Reference proteome</keyword>
<dbReference type="OrthoDB" id="415315at2759"/>
<keyword evidence="1" id="KW-0812">Transmembrane</keyword>
<dbReference type="EMBL" id="CP001574">
    <property type="protein sequence ID" value="ACO68728.1"/>
    <property type="molecule type" value="Genomic_DNA"/>
</dbReference>
<dbReference type="Proteomes" id="UP000002009">
    <property type="component" value="Chromosome 1"/>
</dbReference>
<keyword evidence="1" id="KW-1133">Transmembrane helix</keyword>